<dbReference type="Proteomes" id="UP000078561">
    <property type="component" value="Unassembled WGS sequence"/>
</dbReference>
<sequence length="418" mass="47066">MFLRSTPNRFHLGRRWACLYSTVESLPYTPIHTPVMLPQVLTHLAPTPGGIYGDLTFGDGGYTKAILDTCDCQVVAVDQDPTAYEKALQMASMAAYKGRLFPILGRFGDLASLVKTHLPWKLPCFDGMVMDIGVSSGQVETASRGFSYKLDGPLDMRMFSRGRFMESEATSPQEQALLRKSISAYEIVNFYSREQIANIIYQYGGDRLSRKIAAAIVDARQVEPIETTGTLAAVIQKACPQPRWKRGDDDMLRNSAARTFQALRIYINNELGELENALRSSEYLLKPQGTLVAVTFHSLEDRMVKNYMHHCAGKRSMDSAEHNQFDMKRQVHREWKKQARRLSDEHEHTLAFNDRKGKHTTTHSETLDPSFRLTSKKVILPTRDETAVNPRSRSAKLRAAQRTTAIPLAPLGPLETVD</sequence>
<gene>
    <name evidence="6" type="primary">ABSGL_03571.1 scaffold 4609</name>
</gene>
<evidence type="ECO:0000256" key="1">
    <source>
        <dbReference type="ARBA" id="ARBA00010396"/>
    </source>
</evidence>
<feature type="region of interest" description="Disordered" evidence="5">
    <location>
        <begin position="340"/>
        <end position="368"/>
    </location>
</feature>
<dbReference type="SUPFAM" id="SSF81799">
    <property type="entry name" value="Putative methyltransferase TM0872, insert domain"/>
    <property type="match status" value="1"/>
</dbReference>
<dbReference type="OrthoDB" id="16290at2759"/>
<dbReference type="InterPro" id="IPR029063">
    <property type="entry name" value="SAM-dependent_MTases_sf"/>
</dbReference>
<dbReference type="PANTHER" id="PTHR11265:SF0">
    <property type="entry name" value="12S RRNA N4-METHYLCYTIDINE METHYLTRANSFERASE"/>
    <property type="match status" value="1"/>
</dbReference>
<organism evidence="6">
    <name type="scientific">Absidia glauca</name>
    <name type="common">Pin mould</name>
    <dbReference type="NCBI Taxonomy" id="4829"/>
    <lineage>
        <taxon>Eukaryota</taxon>
        <taxon>Fungi</taxon>
        <taxon>Fungi incertae sedis</taxon>
        <taxon>Mucoromycota</taxon>
        <taxon>Mucoromycotina</taxon>
        <taxon>Mucoromycetes</taxon>
        <taxon>Mucorales</taxon>
        <taxon>Cunninghamellaceae</taxon>
        <taxon>Absidia</taxon>
    </lineage>
</organism>
<dbReference type="SUPFAM" id="SSF53335">
    <property type="entry name" value="S-adenosyl-L-methionine-dependent methyltransferases"/>
    <property type="match status" value="1"/>
</dbReference>
<dbReference type="GO" id="GO:0070475">
    <property type="term" value="P:rRNA base methylation"/>
    <property type="evidence" value="ECO:0007669"/>
    <property type="project" value="TreeGrafter"/>
</dbReference>
<dbReference type="InParanoid" id="A0A163JAE9"/>
<dbReference type="AlphaFoldDB" id="A0A163JAE9"/>
<dbReference type="OMA" id="NPAKRTF"/>
<reference evidence="6" key="1">
    <citation type="submission" date="2016-04" db="EMBL/GenBank/DDBJ databases">
        <authorList>
            <person name="Evans L.H."/>
            <person name="Alamgir A."/>
            <person name="Owens N."/>
            <person name="Weber N.D."/>
            <person name="Virtaneva K."/>
            <person name="Barbian K."/>
            <person name="Babar A."/>
            <person name="Rosenke K."/>
        </authorList>
    </citation>
    <scope>NUCLEOTIDE SEQUENCE [LARGE SCALE GENOMIC DNA]</scope>
    <source>
        <strain evidence="6">CBS 101.48</strain>
    </source>
</reference>
<dbReference type="Gene3D" id="3.40.50.150">
    <property type="entry name" value="Vaccinia Virus protein VP39"/>
    <property type="match status" value="1"/>
</dbReference>
<evidence type="ECO:0000313" key="7">
    <source>
        <dbReference type="Proteomes" id="UP000078561"/>
    </source>
</evidence>
<protein>
    <submittedName>
        <fullName evidence="6">Uncharacterized protein</fullName>
    </submittedName>
</protein>
<evidence type="ECO:0000313" key="6">
    <source>
        <dbReference type="EMBL" id="SAL98044.1"/>
    </source>
</evidence>
<feature type="compositionally biased region" description="Basic and acidic residues" evidence="5">
    <location>
        <begin position="340"/>
        <end position="355"/>
    </location>
</feature>
<evidence type="ECO:0000256" key="3">
    <source>
        <dbReference type="ARBA" id="ARBA00022679"/>
    </source>
</evidence>
<dbReference type="EMBL" id="LT552047">
    <property type="protein sequence ID" value="SAL98044.1"/>
    <property type="molecule type" value="Genomic_DNA"/>
</dbReference>
<evidence type="ECO:0000256" key="2">
    <source>
        <dbReference type="ARBA" id="ARBA00022603"/>
    </source>
</evidence>
<dbReference type="InterPro" id="IPR023397">
    <property type="entry name" value="SAM-dep_MeTrfase_MraW_recog"/>
</dbReference>
<name>A0A163JAE9_ABSGL</name>
<keyword evidence="3" id="KW-0808">Transferase</keyword>
<proteinExistence type="inferred from homology"/>
<evidence type="ECO:0000256" key="5">
    <source>
        <dbReference type="SAM" id="MobiDB-lite"/>
    </source>
</evidence>
<keyword evidence="2" id="KW-0489">Methyltransferase</keyword>
<comment type="similarity">
    <text evidence="1">Belongs to the methyltransferase superfamily. RsmH family.</text>
</comment>
<dbReference type="InterPro" id="IPR002903">
    <property type="entry name" value="RsmH"/>
</dbReference>
<dbReference type="PANTHER" id="PTHR11265">
    <property type="entry name" value="S-ADENOSYL-METHYLTRANSFERASE MRAW"/>
    <property type="match status" value="1"/>
</dbReference>
<dbReference type="HAMAP" id="MF_01007">
    <property type="entry name" value="16SrRNA_methyltr_H"/>
    <property type="match status" value="1"/>
</dbReference>
<accession>A0A163JAE9</accession>
<dbReference type="CDD" id="cd02440">
    <property type="entry name" value="AdoMet_MTases"/>
    <property type="match status" value="1"/>
</dbReference>
<dbReference type="Gene3D" id="1.10.150.170">
    <property type="entry name" value="Putative methyltransferase TM0872, insert domain"/>
    <property type="match status" value="1"/>
</dbReference>
<keyword evidence="4" id="KW-0949">S-adenosyl-L-methionine</keyword>
<dbReference type="STRING" id="4829.A0A163JAE9"/>
<keyword evidence="7" id="KW-1185">Reference proteome</keyword>
<dbReference type="GO" id="GO:0071424">
    <property type="term" value="F:rRNA (cytosine-N4-)-methyltransferase activity"/>
    <property type="evidence" value="ECO:0007669"/>
    <property type="project" value="TreeGrafter"/>
</dbReference>
<dbReference type="Pfam" id="PF01795">
    <property type="entry name" value="Methyltransf_5"/>
    <property type="match status" value="2"/>
</dbReference>
<evidence type="ECO:0000256" key="4">
    <source>
        <dbReference type="ARBA" id="ARBA00022691"/>
    </source>
</evidence>
<dbReference type="NCBIfam" id="TIGR00006">
    <property type="entry name" value="16S rRNA (cytosine(1402)-N(4))-methyltransferase RsmH"/>
    <property type="match status" value="1"/>
</dbReference>